<protein>
    <submittedName>
        <fullName evidence="5">Monooxygenase</fullName>
    </submittedName>
</protein>
<dbReference type="PANTHER" id="PTHR43004">
    <property type="entry name" value="TRK SYSTEM POTASSIUM UPTAKE PROTEIN"/>
    <property type="match status" value="1"/>
</dbReference>
<dbReference type="RefSeq" id="WP_376801740.1">
    <property type="nucleotide sequence ID" value="NZ_DBNB01000020.1"/>
</dbReference>
<evidence type="ECO:0000256" key="2">
    <source>
        <dbReference type="ARBA" id="ARBA00022630"/>
    </source>
</evidence>
<dbReference type="EMBL" id="LWDL01000012">
    <property type="protein sequence ID" value="OQW52574.1"/>
    <property type="molecule type" value="Genomic_DNA"/>
</dbReference>
<keyword evidence="3" id="KW-0274">FAD</keyword>
<dbReference type="PANTHER" id="PTHR43004:SF19">
    <property type="entry name" value="BINDING MONOOXYGENASE, PUTATIVE (JCVI)-RELATED"/>
    <property type="match status" value="1"/>
</dbReference>
<dbReference type="GO" id="GO:0016709">
    <property type="term" value="F:oxidoreductase activity, acting on paired donors, with incorporation or reduction of molecular oxygen, NAD(P)H as one donor, and incorporation of one atom of oxygen"/>
    <property type="evidence" value="ECO:0007669"/>
    <property type="project" value="UniProtKB-ARBA"/>
</dbReference>
<dbReference type="InterPro" id="IPR002938">
    <property type="entry name" value="FAD-bd"/>
</dbReference>
<dbReference type="Pfam" id="PF01494">
    <property type="entry name" value="FAD_binding_3"/>
    <property type="match status" value="1"/>
</dbReference>
<dbReference type="NCBIfam" id="NF006002">
    <property type="entry name" value="PRK08132.1"/>
    <property type="match status" value="1"/>
</dbReference>
<keyword evidence="2" id="KW-0285">Flavoprotein</keyword>
<dbReference type="PRINTS" id="PR00420">
    <property type="entry name" value="RNGMNOXGNASE"/>
</dbReference>
<comment type="cofactor">
    <cofactor evidence="1">
        <name>FAD</name>
        <dbReference type="ChEBI" id="CHEBI:57692"/>
    </cofactor>
</comment>
<evidence type="ECO:0000256" key="1">
    <source>
        <dbReference type="ARBA" id="ARBA00001974"/>
    </source>
</evidence>
<keyword evidence="5" id="KW-0560">Oxidoreductase</keyword>
<evidence type="ECO:0000313" key="6">
    <source>
        <dbReference type="Proteomes" id="UP000192872"/>
    </source>
</evidence>
<gene>
    <name evidence="5" type="ORF">A4S15_06985</name>
</gene>
<sequence length="563" mass="61712">MRPAGRSTYDSLYFDYPLFAAKRAPEIDGIARRRQVVIVGAGPIGMTAALTLARYGVASVLLDNKETFNDGSRATCIARASMHIFERLGVVKPFIDKALGWRFGRSYYKGRQFFRLDMPHPAHEKYLPMYNLQQQYVEKFLHDAITASPLIDMRWLSECTGIASESGGVRLEIASPEGAYQLDADYVLAADGARSTLRSQLGLRLKGENYEGRYVIADVQMDHDFPTERRALFEPESNPGGTVLIHRQPDNIWRVDYQLRDNERAEEAISEENIRTRVAAILEEIGHTGPWALEWWSIYSANTLLLDDYRQGRVFFIGDSAHIVPIFGVRGLNNGLADAHNLGWKLALVARGEADEGLLDSYSPERRGATLDVFANATKSTRFMTPPTRGWRLARDAALSLSLDHEFPRALANPRQMQPYTYGASELTPYPGRDRAFAGGPVCGAAAPNPRLADGTHLLDHAGDGMTLMIFRQRGLSSEEAALIGALAALDRRLTALIIGGAGADAPAIAIADADGALSASFSACDGAIYLLRPDLHVAGRWANLSSDEILTTAGRCLGVALS</sequence>
<keyword evidence="5" id="KW-0503">Monooxygenase</keyword>
<reference evidence="5 6" key="1">
    <citation type="journal article" date="2017" name="Water Res.">
        <title>Comammox in drinking water systems.</title>
        <authorList>
            <person name="Wang Y."/>
            <person name="Ma L."/>
            <person name="Mao Y."/>
            <person name="Jiang X."/>
            <person name="Xia Y."/>
            <person name="Yu K."/>
            <person name="Li B."/>
            <person name="Zhang T."/>
        </authorList>
    </citation>
    <scope>NUCLEOTIDE SEQUENCE [LARGE SCALE GENOMIC DNA]</scope>
    <source>
        <strain evidence="5">SG_bin8</strain>
    </source>
</reference>
<evidence type="ECO:0000256" key="3">
    <source>
        <dbReference type="ARBA" id="ARBA00022827"/>
    </source>
</evidence>
<dbReference type="Gene3D" id="3.30.70.2450">
    <property type="match status" value="1"/>
</dbReference>
<organism evidence="5 6">
    <name type="scientific">Candidatus Raskinella chloraquaticus</name>
    <dbReference type="NCBI Taxonomy" id="1951219"/>
    <lineage>
        <taxon>Bacteria</taxon>
        <taxon>Pseudomonadati</taxon>
        <taxon>Pseudomonadota</taxon>
        <taxon>Alphaproteobacteria</taxon>
        <taxon>Hyphomicrobiales</taxon>
        <taxon>Phreatobacteraceae</taxon>
        <taxon>Candidatus Raskinella</taxon>
    </lineage>
</organism>
<accession>A0A1W9HZG7</accession>
<dbReference type="InterPro" id="IPR050641">
    <property type="entry name" value="RIFMO-like"/>
</dbReference>
<dbReference type="Gene3D" id="3.50.50.60">
    <property type="entry name" value="FAD/NAD(P)-binding domain"/>
    <property type="match status" value="1"/>
</dbReference>
<dbReference type="Proteomes" id="UP000192872">
    <property type="component" value="Unassembled WGS sequence"/>
</dbReference>
<proteinExistence type="predicted"/>
<comment type="caution">
    <text evidence="5">The sequence shown here is derived from an EMBL/GenBank/DDBJ whole genome shotgun (WGS) entry which is preliminary data.</text>
</comment>
<name>A0A1W9HZG7_9HYPH</name>
<dbReference type="Gene3D" id="3.40.30.120">
    <property type="match status" value="1"/>
</dbReference>
<evidence type="ECO:0000259" key="4">
    <source>
        <dbReference type="Pfam" id="PF01494"/>
    </source>
</evidence>
<dbReference type="InterPro" id="IPR036188">
    <property type="entry name" value="FAD/NAD-bd_sf"/>
</dbReference>
<dbReference type="SUPFAM" id="SSF51905">
    <property type="entry name" value="FAD/NAD(P)-binding domain"/>
    <property type="match status" value="1"/>
</dbReference>
<evidence type="ECO:0000313" key="5">
    <source>
        <dbReference type="EMBL" id="OQW52574.1"/>
    </source>
</evidence>
<dbReference type="GO" id="GO:0071949">
    <property type="term" value="F:FAD binding"/>
    <property type="evidence" value="ECO:0007669"/>
    <property type="project" value="InterPro"/>
</dbReference>
<feature type="domain" description="FAD-binding" evidence="4">
    <location>
        <begin position="35"/>
        <end position="370"/>
    </location>
</feature>
<dbReference type="STRING" id="1827387.A4S15_06985"/>
<dbReference type="AlphaFoldDB" id="A0A1W9HZG7"/>